<evidence type="ECO:0000256" key="1">
    <source>
        <dbReference type="ARBA" id="ARBA00008683"/>
    </source>
</evidence>
<dbReference type="SUPFAM" id="SSF52096">
    <property type="entry name" value="ClpP/crotonase"/>
    <property type="match status" value="1"/>
</dbReference>
<sequence>MNYSLAREIYGGAPWMVDASTFSALRSMLNDFRAGVNFHAKEDKNNAIALVKISAATKIINRTWQLSDDYQGDDLVYVINLNGVITKDGGESTFGMKQLAAQMQNFDADKRVKGGVIVVDSGGGSTSGMEVMTHAIEKLTKPLVTLVERGGVAASAAYGISSATDYVFSESKHSVVGSIGTMVSFAGIPNGERDGDNQKHFAIYATKSTAKNKMWEEAINSDNVELIRKELLDPVNEKFLADIKRRRPQVLETQLDGSVYEAGKVVGTLVDAIGTFDDAVKKVMDLSKAQPSNSISNKNSKNKINTKAMTAQELKSSHPETYKEIFGAGVKQGIAAEKDRVGSWMAHAKTDLPAVQKGIEDGGKITATARENFLVKAASLKQLGDLKAESAKDLNPDEATSEEKELSEADAFYKSILEDTE</sequence>
<evidence type="ECO:0000256" key="2">
    <source>
        <dbReference type="SAM" id="MobiDB-lite"/>
    </source>
</evidence>
<keyword evidence="5" id="KW-1185">Reference proteome</keyword>
<proteinExistence type="inferred from homology"/>
<dbReference type="PANTHER" id="PTHR42987">
    <property type="entry name" value="PEPTIDASE S49"/>
    <property type="match status" value="1"/>
</dbReference>
<gene>
    <name evidence="4" type="ORF">E6A44_002895</name>
</gene>
<dbReference type="RefSeq" id="WP_138721648.1">
    <property type="nucleotide sequence ID" value="NZ_SSHJ02000001.1"/>
</dbReference>
<reference evidence="4 5" key="1">
    <citation type="submission" date="2024-12" db="EMBL/GenBank/DDBJ databases">
        <authorList>
            <person name="Hu S."/>
        </authorList>
    </citation>
    <scope>NUCLEOTIDE SEQUENCE [LARGE SCALE GENOMIC DNA]</scope>
    <source>
        <strain evidence="4 5">THG-T11</strain>
    </source>
</reference>
<evidence type="ECO:0000259" key="3">
    <source>
        <dbReference type="Pfam" id="PF01343"/>
    </source>
</evidence>
<dbReference type="Pfam" id="PF01343">
    <property type="entry name" value="Peptidase_S49"/>
    <property type="match status" value="1"/>
</dbReference>
<dbReference type="PANTHER" id="PTHR42987:SF4">
    <property type="entry name" value="PROTEASE SOHB-RELATED"/>
    <property type="match status" value="1"/>
</dbReference>
<comment type="caution">
    <text evidence="4">The sequence shown here is derived from an EMBL/GenBank/DDBJ whole genome shotgun (WGS) entry which is preliminary data.</text>
</comment>
<feature type="domain" description="Peptidase S49" evidence="3">
    <location>
        <begin position="140"/>
        <end position="288"/>
    </location>
</feature>
<evidence type="ECO:0000313" key="4">
    <source>
        <dbReference type="EMBL" id="MFN0254499.1"/>
    </source>
</evidence>
<dbReference type="InterPro" id="IPR029045">
    <property type="entry name" value="ClpP/crotonase-like_dom_sf"/>
</dbReference>
<evidence type="ECO:0000313" key="5">
    <source>
        <dbReference type="Proteomes" id="UP001517247"/>
    </source>
</evidence>
<dbReference type="EMBL" id="SSHJ02000001">
    <property type="protein sequence ID" value="MFN0254499.1"/>
    <property type="molecule type" value="Genomic_DNA"/>
</dbReference>
<dbReference type="Gene3D" id="3.90.226.10">
    <property type="entry name" value="2-enoyl-CoA Hydratase, Chain A, domain 1"/>
    <property type="match status" value="1"/>
</dbReference>
<feature type="region of interest" description="Disordered" evidence="2">
    <location>
        <begin position="386"/>
        <end position="406"/>
    </location>
</feature>
<comment type="similarity">
    <text evidence="1">Belongs to the peptidase S49 family.</text>
</comment>
<accession>A0ABW9J1T3</accession>
<protein>
    <submittedName>
        <fullName evidence="4">S49 family peptidase</fullName>
    </submittedName>
</protein>
<name>A0ABW9J1T3_9SPHI</name>
<dbReference type="Proteomes" id="UP001517247">
    <property type="component" value="Unassembled WGS sequence"/>
</dbReference>
<dbReference type="InterPro" id="IPR002142">
    <property type="entry name" value="Peptidase_S49"/>
</dbReference>
<organism evidence="4 5">
    <name type="scientific">Pedobacter ureilyticus</name>
    <dbReference type="NCBI Taxonomy" id="1393051"/>
    <lineage>
        <taxon>Bacteria</taxon>
        <taxon>Pseudomonadati</taxon>
        <taxon>Bacteroidota</taxon>
        <taxon>Sphingobacteriia</taxon>
        <taxon>Sphingobacteriales</taxon>
        <taxon>Sphingobacteriaceae</taxon>
        <taxon>Pedobacter</taxon>
    </lineage>
</organism>